<keyword evidence="3" id="KW-1185">Reference proteome</keyword>
<organism evidence="2 3">
    <name type="scientific">Caerostris extrusa</name>
    <name type="common">Bark spider</name>
    <name type="synonym">Caerostris bankana</name>
    <dbReference type="NCBI Taxonomy" id="172846"/>
    <lineage>
        <taxon>Eukaryota</taxon>
        <taxon>Metazoa</taxon>
        <taxon>Ecdysozoa</taxon>
        <taxon>Arthropoda</taxon>
        <taxon>Chelicerata</taxon>
        <taxon>Arachnida</taxon>
        <taxon>Araneae</taxon>
        <taxon>Araneomorphae</taxon>
        <taxon>Entelegynae</taxon>
        <taxon>Araneoidea</taxon>
        <taxon>Araneidae</taxon>
        <taxon>Caerostris</taxon>
    </lineage>
</organism>
<accession>A0AAV4P6S4</accession>
<dbReference type="AlphaFoldDB" id="A0AAV4P6S4"/>
<name>A0AAV4P6S4_CAEEX</name>
<evidence type="ECO:0000256" key="1">
    <source>
        <dbReference type="SAM" id="MobiDB-lite"/>
    </source>
</evidence>
<evidence type="ECO:0000313" key="2">
    <source>
        <dbReference type="EMBL" id="GIX91713.1"/>
    </source>
</evidence>
<dbReference type="Proteomes" id="UP001054945">
    <property type="component" value="Unassembled WGS sequence"/>
</dbReference>
<sequence length="130" mass="15173">MDVIYYGVKIDIKTTIVKVREGKGVQQDYWTLLLWHYHPYSFKVRLGAQRDNLHHRLATQRLQLQIVHHGLLRARFHGAAGHHRHLLLRHCPSHPQEHRRQAEGGGSRSVDERKVHHSCKYICSPNSAII</sequence>
<proteinExistence type="predicted"/>
<comment type="caution">
    <text evidence="2">The sequence shown here is derived from an EMBL/GenBank/DDBJ whole genome shotgun (WGS) entry which is preliminary data.</text>
</comment>
<evidence type="ECO:0000313" key="3">
    <source>
        <dbReference type="Proteomes" id="UP001054945"/>
    </source>
</evidence>
<reference evidence="2 3" key="1">
    <citation type="submission" date="2021-06" db="EMBL/GenBank/DDBJ databases">
        <title>Caerostris extrusa draft genome.</title>
        <authorList>
            <person name="Kono N."/>
            <person name="Arakawa K."/>
        </authorList>
    </citation>
    <scope>NUCLEOTIDE SEQUENCE [LARGE SCALE GENOMIC DNA]</scope>
</reference>
<gene>
    <name evidence="2" type="ORF">CEXT_356861</name>
</gene>
<dbReference type="EMBL" id="BPLR01004052">
    <property type="protein sequence ID" value="GIX91713.1"/>
    <property type="molecule type" value="Genomic_DNA"/>
</dbReference>
<feature type="region of interest" description="Disordered" evidence="1">
    <location>
        <begin position="92"/>
        <end position="112"/>
    </location>
</feature>
<protein>
    <submittedName>
        <fullName evidence="2">Uncharacterized protein</fullName>
    </submittedName>
</protein>